<proteinExistence type="predicted"/>
<organism evidence="2 3">
    <name type="scientific">Aedoeadaptatus coxii</name>
    <dbReference type="NCBI Taxonomy" id="755172"/>
    <lineage>
        <taxon>Bacteria</taxon>
        <taxon>Bacillati</taxon>
        <taxon>Bacillota</taxon>
        <taxon>Tissierellia</taxon>
        <taxon>Tissierellales</taxon>
        <taxon>Peptoniphilaceae</taxon>
        <taxon>Aedoeadaptatus</taxon>
    </lineage>
</organism>
<feature type="transmembrane region" description="Helical" evidence="1">
    <location>
        <begin position="215"/>
        <end position="232"/>
    </location>
</feature>
<name>A0A134ABT3_9FIRM</name>
<accession>A0A134ABT3</accession>
<dbReference type="STRING" id="755172.HMPREF1863_01636"/>
<gene>
    <name evidence="2" type="ORF">HMPREF1863_01636</name>
</gene>
<evidence type="ECO:0000313" key="2">
    <source>
        <dbReference type="EMBL" id="KXB65128.1"/>
    </source>
</evidence>
<dbReference type="Pfam" id="PF12730">
    <property type="entry name" value="ABC2_membrane_4"/>
    <property type="match status" value="1"/>
</dbReference>
<evidence type="ECO:0000313" key="3">
    <source>
        <dbReference type="Proteomes" id="UP000070442"/>
    </source>
</evidence>
<keyword evidence="1" id="KW-0812">Transmembrane</keyword>
<reference evidence="3" key="1">
    <citation type="submission" date="2016-01" db="EMBL/GenBank/DDBJ databases">
        <authorList>
            <person name="Mitreva M."/>
            <person name="Pepin K.H."/>
            <person name="Mihindukulasuriya K.A."/>
            <person name="Fulton R."/>
            <person name="Fronick C."/>
            <person name="O'Laughlin M."/>
            <person name="Miner T."/>
            <person name="Herter B."/>
            <person name="Rosa B.A."/>
            <person name="Cordes M."/>
            <person name="Tomlinson C."/>
            <person name="Wollam A."/>
            <person name="Palsikar V.B."/>
            <person name="Mardis E.R."/>
            <person name="Wilson R.K."/>
        </authorList>
    </citation>
    <scope>NUCLEOTIDE SEQUENCE [LARGE SCALE GENOMIC DNA]</scope>
    <source>
        <strain evidence="3">DNF00729</strain>
    </source>
</reference>
<dbReference type="EMBL" id="LSDG01000045">
    <property type="protein sequence ID" value="KXB65128.1"/>
    <property type="molecule type" value="Genomic_DNA"/>
</dbReference>
<dbReference type="RefSeq" id="WP_068369482.1">
    <property type="nucleotide sequence ID" value="NZ_CAUPGT010000002.1"/>
</dbReference>
<dbReference type="PATRIC" id="fig|755172.3.peg.1598"/>
<comment type="caution">
    <text evidence="2">The sequence shown here is derived from an EMBL/GenBank/DDBJ whole genome shotgun (WGS) entry which is preliminary data.</text>
</comment>
<feature type="transmembrane region" description="Helical" evidence="1">
    <location>
        <begin position="56"/>
        <end position="75"/>
    </location>
</feature>
<keyword evidence="3" id="KW-1185">Reference proteome</keyword>
<evidence type="ECO:0000256" key="1">
    <source>
        <dbReference type="SAM" id="Phobius"/>
    </source>
</evidence>
<sequence length="241" mass="27242">MSSVLSIETKKIKWFPLLLAILLVPLLANVFGTINYLGNRQTLHHEWESLFTQVGLFYFSFFFVPLIAIIVGILWNTEHRAGLNFIRLSSITHSRFILCKNLLAFVLISIAQTYFFLSFYLCGKFACHFGTLDLTIYLYYLLASILFSIPAICVFSALSIRMKSLGGVTILSVAISIMGFLTCAQTVIPHLEKIFALNNLAYDMNHFTQLSPGDFLITLLLAIVETTVAYGFSKTFLQYDE</sequence>
<protein>
    <submittedName>
        <fullName evidence="2">Uncharacterized protein</fullName>
    </submittedName>
</protein>
<feature type="transmembrane region" description="Helical" evidence="1">
    <location>
        <begin position="165"/>
        <end position="188"/>
    </location>
</feature>
<feature type="transmembrane region" description="Helical" evidence="1">
    <location>
        <begin position="137"/>
        <end position="158"/>
    </location>
</feature>
<feature type="transmembrane region" description="Helical" evidence="1">
    <location>
        <begin position="96"/>
        <end position="117"/>
    </location>
</feature>
<dbReference type="AlphaFoldDB" id="A0A134ABT3"/>
<dbReference type="OrthoDB" id="9781996at2"/>
<keyword evidence="1" id="KW-1133">Transmembrane helix</keyword>
<dbReference type="Proteomes" id="UP000070442">
    <property type="component" value="Unassembled WGS sequence"/>
</dbReference>
<keyword evidence="1" id="KW-0472">Membrane</keyword>